<name>A0A9D1ZTH7_9MICC</name>
<dbReference type="PANTHER" id="PTHR43566:SF2">
    <property type="entry name" value="DUF4143 DOMAIN-CONTAINING PROTEIN"/>
    <property type="match status" value="1"/>
</dbReference>
<proteinExistence type="predicted"/>
<dbReference type="EMBL" id="DXCN01000041">
    <property type="protein sequence ID" value="HIY95126.1"/>
    <property type="molecule type" value="Genomic_DNA"/>
</dbReference>
<sequence length="425" mass="45978">MIPLSDNSSNYLYRTLDQELDMLMPYAPAIAIDGPKGVGKTDTASRHADTVYYLDQVEQQNIIQADPHLTTAPAGSLLFDEWQYVPEVWNTVRRQVDAGAPAGRFLLTGSASPVAGVDTHSGAGRILSLRMRPLAYYERYRPVSPVSLSELLLGDMDPIAGQTSQATLADYFEAIVESGFPGIFQAAPQLRRRLLDAYVQRVIDKDLPESGYAVRHPETFRRWLTAYAAASSTTTSYSRILDATTAGDGHQPAKTTTAAYRDFLTKMWLLDPVPGWVPVNNEFTKLAVSPKHQLADPALAARLLGLGARGLGTAQGAHMAGPLFESLVTLSVRTAAQAAEGTVSHLRTPKGDREVDLIVQGPEGQVMGIEVKLTASVTDADVRHLLWLREQAGEAVTNLVVVTTGSTAYRRTDGVAVVPLALLAE</sequence>
<evidence type="ECO:0000259" key="1">
    <source>
        <dbReference type="Pfam" id="PF13173"/>
    </source>
</evidence>
<evidence type="ECO:0000313" key="4">
    <source>
        <dbReference type="Proteomes" id="UP000824134"/>
    </source>
</evidence>
<gene>
    <name evidence="3" type="ORF">H9821_05620</name>
</gene>
<evidence type="ECO:0000259" key="2">
    <source>
        <dbReference type="Pfam" id="PF13635"/>
    </source>
</evidence>
<dbReference type="InterPro" id="IPR025420">
    <property type="entry name" value="DUF4143"/>
</dbReference>
<comment type="caution">
    <text evidence="3">The sequence shown here is derived from an EMBL/GenBank/DDBJ whole genome shotgun (WGS) entry which is preliminary data.</text>
</comment>
<dbReference type="InterPro" id="IPR041682">
    <property type="entry name" value="AAA_14"/>
</dbReference>
<reference evidence="3" key="2">
    <citation type="submission" date="2021-04" db="EMBL/GenBank/DDBJ databases">
        <authorList>
            <person name="Gilroy R."/>
        </authorList>
    </citation>
    <scope>NUCLEOTIDE SEQUENCE</scope>
    <source>
        <strain evidence="3">ChiHjej12B11-9195</strain>
    </source>
</reference>
<evidence type="ECO:0000313" key="3">
    <source>
        <dbReference type="EMBL" id="HIY95126.1"/>
    </source>
</evidence>
<dbReference type="AlphaFoldDB" id="A0A9D1ZTH7"/>
<organism evidence="3 4">
    <name type="scientific">Candidatus Rothia avicola</name>
    <dbReference type="NCBI Taxonomy" id="2840478"/>
    <lineage>
        <taxon>Bacteria</taxon>
        <taxon>Bacillati</taxon>
        <taxon>Actinomycetota</taxon>
        <taxon>Actinomycetes</taxon>
        <taxon>Micrococcales</taxon>
        <taxon>Micrococcaceae</taxon>
        <taxon>Rothia</taxon>
    </lineage>
</organism>
<accession>A0A9D1ZTH7</accession>
<dbReference type="Pfam" id="PF13635">
    <property type="entry name" value="DUF4143"/>
    <property type="match status" value="1"/>
</dbReference>
<dbReference type="Proteomes" id="UP000824134">
    <property type="component" value="Unassembled WGS sequence"/>
</dbReference>
<protein>
    <submittedName>
        <fullName evidence="3">DUF4143 domain-containing protein</fullName>
    </submittedName>
</protein>
<dbReference type="PANTHER" id="PTHR43566">
    <property type="entry name" value="CONSERVED PROTEIN"/>
    <property type="match status" value="1"/>
</dbReference>
<dbReference type="Pfam" id="PF13173">
    <property type="entry name" value="AAA_14"/>
    <property type="match status" value="1"/>
</dbReference>
<feature type="domain" description="AAA" evidence="1">
    <location>
        <begin position="28"/>
        <end position="138"/>
    </location>
</feature>
<reference evidence="3" key="1">
    <citation type="journal article" date="2021" name="PeerJ">
        <title>Extensive microbial diversity within the chicken gut microbiome revealed by metagenomics and culture.</title>
        <authorList>
            <person name="Gilroy R."/>
            <person name="Ravi A."/>
            <person name="Getino M."/>
            <person name="Pursley I."/>
            <person name="Horton D.L."/>
            <person name="Alikhan N.F."/>
            <person name="Baker D."/>
            <person name="Gharbi K."/>
            <person name="Hall N."/>
            <person name="Watson M."/>
            <person name="Adriaenssens E.M."/>
            <person name="Foster-Nyarko E."/>
            <person name="Jarju S."/>
            <person name="Secka A."/>
            <person name="Antonio M."/>
            <person name="Oren A."/>
            <person name="Chaudhuri R.R."/>
            <person name="La Ragione R."/>
            <person name="Hildebrand F."/>
            <person name="Pallen M.J."/>
        </authorList>
    </citation>
    <scope>NUCLEOTIDE SEQUENCE</scope>
    <source>
        <strain evidence="3">ChiHjej12B11-9195</strain>
    </source>
</reference>
<feature type="domain" description="DUF4143" evidence="2">
    <location>
        <begin position="213"/>
        <end position="373"/>
    </location>
</feature>